<organism evidence="2 3">
    <name type="scientific">Iphiclides podalirius</name>
    <name type="common">scarce swallowtail</name>
    <dbReference type="NCBI Taxonomy" id="110791"/>
    <lineage>
        <taxon>Eukaryota</taxon>
        <taxon>Metazoa</taxon>
        <taxon>Ecdysozoa</taxon>
        <taxon>Arthropoda</taxon>
        <taxon>Hexapoda</taxon>
        <taxon>Insecta</taxon>
        <taxon>Pterygota</taxon>
        <taxon>Neoptera</taxon>
        <taxon>Endopterygota</taxon>
        <taxon>Lepidoptera</taxon>
        <taxon>Glossata</taxon>
        <taxon>Ditrysia</taxon>
        <taxon>Papilionoidea</taxon>
        <taxon>Papilionidae</taxon>
        <taxon>Papilioninae</taxon>
        <taxon>Iphiclides</taxon>
    </lineage>
</organism>
<dbReference type="Proteomes" id="UP000837857">
    <property type="component" value="Chromosome 2"/>
</dbReference>
<evidence type="ECO:0000313" key="2">
    <source>
        <dbReference type="EMBL" id="CAH2050617.1"/>
    </source>
</evidence>
<feature type="region of interest" description="Disordered" evidence="1">
    <location>
        <begin position="60"/>
        <end position="83"/>
    </location>
</feature>
<protein>
    <recommendedName>
        <fullName evidence="4">Secreted protein</fullName>
    </recommendedName>
</protein>
<evidence type="ECO:0000313" key="3">
    <source>
        <dbReference type="Proteomes" id="UP000837857"/>
    </source>
</evidence>
<feature type="non-terminal residue" evidence="2">
    <location>
        <position position="1"/>
    </location>
</feature>
<proteinExistence type="predicted"/>
<name>A0ABN8IBV2_9NEOP</name>
<dbReference type="EMBL" id="OW152814">
    <property type="protein sequence ID" value="CAH2050617.1"/>
    <property type="molecule type" value="Genomic_DNA"/>
</dbReference>
<evidence type="ECO:0008006" key="4">
    <source>
        <dbReference type="Google" id="ProtNLM"/>
    </source>
</evidence>
<keyword evidence="3" id="KW-1185">Reference proteome</keyword>
<accession>A0ABN8IBV2</accession>
<sequence>MTITLYQVTFLPRVILFGTLCSLNGLMDFSLRGVVRYVVTVRVTMEIGLAAPGRAHSARRSYRVSVSKPGRARRAQSKQCPTN</sequence>
<reference evidence="2" key="1">
    <citation type="submission" date="2022-03" db="EMBL/GenBank/DDBJ databases">
        <authorList>
            <person name="Martin H S."/>
        </authorList>
    </citation>
    <scope>NUCLEOTIDE SEQUENCE</scope>
</reference>
<gene>
    <name evidence="2" type="ORF">IPOD504_LOCUS7566</name>
</gene>
<evidence type="ECO:0000256" key="1">
    <source>
        <dbReference type="SAM" id="MobiDB-lite"/>
    </source>
</evidence>